<dbReference type="AlphaFoldDB" id="A2EK93"/>
<dbReference type="Gene3D" id="3.30.70.330">
    <property type="match status" value="1"/>
</dbReference>
<dbReference type="EMBL" id="DS113412">
    <property type="protein sequence ID" value="EAY06891.1"/>
    <property type="molecule type" value="Genomic_DNA"/>
</dbReference>
<organism evidence="3 4">
    <name type="scientific">Trichomonas vaginalis (strain ATCC PRA-98 / G3)</name>
    <dbReference type="NCBI Taxonomy" id="412133"/>
    <lineage>
        <taxon>Eukaryota</taxon>
        <taxon>Metamonada</taxon>
        <taxon>Parabasalia</taxon>
        <taxon>Trichomonadida</taxon>
        <taxon>Trichomonadidae</taxon>
        <taxon>Trichomonas</taxon>
    </lineage>
</organism>
<reference evidence="3" key="1">
    <citation type="submission" date="2006-10" db="EMBL/GenBank/DDBJ databases">
        <authorList>
            <person name="Amadeo P."/>
            <person name="Zhao Q."/>
            <person name="Wortman J."/>
            <person name="Fraser-Liggett C."/>
            <person name="Carlton J."/>
        </authorList>
    </citation>
    <scope>NUCLEOTIDE SEQUENCE</scope>
    <source>
        <strain evidence="3">G3</strain>
    </source>
</reference>
<dbReference type="KEGG" id="tva:4764774"/>
<dbReference type="InParanoid" id="A2EK93"/>
<evidence type="ECO:0000259" key="2">
    <source>
        <dbReference type="PROSITE" id="PS50102"/>
    </source>
</evidence>
<sequence>MATIRRLIIDGVPPQASLSDVYHVFGKYGCISDLVPYKSKYLITYATCKQAERVFNVLNNKHYPNSNKTLTIKFAEYKPPNCLSVFNFSSEDQSKLEEYFKEISGFDHIYFLSTRHGFCSFGYVTFNRSINMKLAINKAPRFSSSKKKIYYEETPFIEPNQENLLEMAHKFESRCLVINDLLTNPGEKLIESAFSQFGIVNFVEIRNRFNFFIVKVLMDTHENARRAMRELNYMYFGEENLPLHIYPYFNVNLSHDRKLGLITLNEIDCTFNCSEIYNRYDQFGELYAACVCPCANAFILVLLYNDYSSAKSVLNDSDEKNVFLFPAVPLVHGIRFFHSERKDLHPMLVTFGHLKLPDNLLRKSFSSDNFQVMIDNFYTINYKNVSKICVTKYKNIWSLRKSIEDFVKKQNTNYEIVDGSPLSKLFEYVMTMPIPLEWKGKLFYLKNVGEKINNLNLRLKLEKICHVEAVINFYPNYTLALFDDMVDPENPEFLNLFTNPIKLEEAMNQTITPMTPRSMSQGEIWAKFQPRQQILDYVKENEPVLLDKAKKRLESLSRKEIDALIPYCESTLDEFLNSIRS</sequence>
<dbReference type="GO" id="GO:0003723">
    <property type="term" value="F:RNA binding"/>
    <property type="evidence" value="ECO:0007669"/>
    <property type="project" value="UniProtKB-UniRule"/>
</dbReference>
<evidence type="ECO:0000256" key="1">
    <source>
        <dbReference type="PROSITE-ProRule" id="PRU00176"/>
    </source>
</evidence>
<accession>A2EK93</accession>
<reference evidence="3" key="2">
    <citation type="journal article" date="2007" name="Science">
        <title>Draft genome sequence of the sexually transmitted pathogen Trichomonas vaginalis.</title>
        <authorList>
            <person name="Carlton J.M."/>
            <person name="Hirt R.P."/>
            <person name="Silva J.C."/>
            <person name="Delcher A.L."/>
            <person name="Schatz M."/>
            <person name="Zhao Q."/>
            <person name="Wortman J.R."/>
            <person name="Bidwell S.L."/>
            <person name="Alsmark U.C.M."/>
            <person name="Besteiro S."/>
            <person name="Sicheritz-Ponten T."/>
            <person name="Noel C.J."/>
            <person name="Dacks J.B."/>
            <person name="Foster P.G."/>
            <person name="Simillion C."/>
            <person name="Van de Peer Y."/>
            <person name="Miranda-Saavedra D."/>
            <person name="Barton G.J."/>
            <person name="Westrop G.D."/>
            <person name="Mueller S."/>
            <person name="Dessi D."/>
            <person name="Fiori P.L."/>
            <person name="Ren Q."/>
            <person name="Paulsen I."/>
            <person name="Zhang H."/>
            <person name="Bastida-Corcuera F.D."/>
            <person name="Simoes-Barbosa A."/>
            <person name="Brown M.T."/>
            <person name="Hayes R.D."/>
            <person name="Mukherjee M."/>
            <person name="Okumura C.Y."/>
            <person name="Schneider R."/>
            <person name="Smith A.J."/>
            <person name="Vanacova S."/>
            <person name="Villalvazo M."/>
            <person name="Haas B.J."/>
            <person name="Pertea M."/>
            <person name="Feldblyum T.V."/>
            <person name="Utterback T.R."/>
            <person name="Shu C.L."/>
            <person name="Osoegawa K."/>
            <person name="de Jong P.J."/>
            <person name="Hrdy I."/>
            <person name="Horvathova L."/>
            <person name="Zubacova Z."/>
            <person name="Dolezal P."/>
            <person name="Malik S.B."/>
            <person name="Logsdon J.M. Jr."/>
            <person name="Henze K."/>
            <person name="Gupta A."/>
            <person name="Wang C.C."/>
            <person name="Dunne R.L."/>
            <person name="Upcroft J.A."/>
            <person name="Upcroft P."/>
            <person name="White O."/>
            <person name="Salzberg S.L."/>
            <person name="Tang P."/>
            <person name="Chiu C.-H."/>
            <person name="Lee Y.-S."/>
            <person name="Embley T.M."/>
            <person name="Coombs G.H."/>
            <person name="Mottram J.C."/>
            <person name="Tachezy J."/>
            <person name="Fraser-Liggett C.M."/>
            <person name="Johnson P.J."/>
        </authorList>
    </citation>
    <scope>NUCLEOTIDE SEQUENCE [LARGE SCALE GENOMIC DNA]</scope>
    <source>
        <strain evidence="3">G3</strain>
    </source>
</reference>
<evidence type="ECO:0000313" key="3">
    <source>
        <dbReference type="EMBL" id="EAY06891.1"/>
    </source>
</evidence>
<feature type="domain" description="RRM" evidence="2">
    <location>
        <begin position="5"/>
        <end position="77"/>
    </location>
</feature>
<dbReference type="Proteomes" id="UP000001542">
    <property type="component" value="Unassembled WGS sequence"/>
</dbReference>
<dbReference type="SUPFAM" id="SSF54928">
    <property type="entry name" value="RNA-binding domain, RBD"/>
    <property type="match status" value="2"/>
</dbReference>
<keyword evidence="4" id="KW-1185">Reference proteome</keyword>
<name>A2EK93_TRIV3</name>
<dbReference type="SMART" id="SM00360">
    <property type="entry name" value="RRM"/>
    <property type="match status" value="3"/>
</dbReference>
<keyword evidence="1" id="KW-0694">RNA-binding</keyword>
<dbReference type="RefSeq" id="XP_001319114.1">
    <property type="nucleotide sequence ID" value="XM_001319079.1"/>
</dbReference>
<dbReference type="PROSITE" id="PS50102">
    <property type="entry name" value="RRM"/>
    <property type="match status" value="1"/>
</dbReference>
<evidence type="ECO:0000313" key="4">
    <source>
        <dbReference type="Proteomes" id="UP000001542"/>
    </source>
</evidence>
<dbReference type="VEuPathDB" id="TrichDB:TVAGG3_0772960"/>
<dbReference type="InterPro" id="IPR012677">
    <property type="entry name" value="Nucleotide-bd_a/b_plait_sf"/>
</dbReference>
<protein>
    <recommendedName>
        <fullName evidence="2">RRM domain-containing protein</fullName>
    </recommendedName>
</protein>
<proteinExistence type="predicted"/>
<gene>
    <name evidence="3" type="ORF">TVAG_056850</name>
</gene>
<dbReference type="InterPro" id="IPR000504">
    <property type="entry name" value="RRM_dom"/>
</dbReference>
<dbReference type="InterPro" id="IPR035979">
    <property type="entry name" value="RBD_domain_sf"/>
</dbReference>
<dbReference type="VEuPathDB" id="TrichDB:TVAG_056850"/>